<sequence>MSSHLPEEEQPQLTCGVCHRRYHDPRLLPCLHTFCTRCLSTLEPFESERDDVLKYSLNSFSRLMSHGASEYESKKSSFSSLLTLDRSSSQGSSLSRGVQVLCPSCNSIVDVTRDGVQGLTPNYLLRRKITKNEVQVTSKSTSCDMCTAVAEAVSYCQDCTVRLCSFCAEAHRRQKQSATHFLSTLEEAREKELFADYKKHICLLHKSSEVSSWCESCRQMVCDRCTIDNHRDHQINDLSKVYESKTQLLKKLMDYVVRRKIDIEEALENIQEVQKQLSDQIEQSREEVERFIAAYIRAVETHHQHLLQHIQRVEVGRQRVLRLQRLQLEQLFTDLNHWENFVQELLQDGDVPEVMGVYRPVQKRLFHLARLNPPLQPRVSPALSFLPQEQVGDVDGYLLYGVVSSQSACPSLCFIQDAGLKMIKAGCKTEITLFVRDSDDQPVIHNRTNIHVELRRLTTTFDSRESTLRKSQISLESSKPLVLYHMNIQGRERSNNRFNDFHRTTRHQDHVEVTTQKDGSHILSFTATQTGNFRLHVTVNGQDIKGSPFPVTIAPAGKRHTGVYHCCSFCSSGGSRDARCACGGVMPGGYQGCGHGHSGHPGHHHWSCCGNFAENSECSKRTTVYEYTV</sequence>
<dbReference type="RefSeq" id="XP_022241947.1">
    <property type="nucleotide sequence ID" value="XM_022386239.1"/>
</dbReference>
<dbReference type="SMART" id="SM00557">
    <property type="entry name" value="IG_FLMN"/>
    <property type="match status" value="1"/>
</dbReference>
<evidence type="ECO:0000256" key="2">
    <source>
        <dbReference type="ARBA" id="ARBA00022723"/>
    </source>
</evidence>
<evidence type="ECO:0000256" key="3">
    <source>
        <dbReference type="ARBA" id="ARBA00022737"/>
    </source>
</evidence>
<dbReference type="Pfam" id="PF00643">
    <property type="entry name" value="zf-B_box"/>
    <property type="match status" value="1"/>
</dbReference>
<feature type="domain" description="B box-type" evidence="11">
    <location>
        <begin position="197"/>
        <end position="238"/>
    </location>
</feature>
<dbReference type="RefSeq" id="XP_022241946.1">
    <property type="nucleotide sequence ID" value="XM_022386238.1"/>
</dbReference>
<dbReference type="Pfam" id="PF13445">
    <property type="entry name" value="zf-RING_UBOX"/>
    <property type="match status" value="1"/>
</dbReference>
<feature type="domain" description="B box-type" evidence="11">
    <location>
        <begin position="138"/>
        <end position="185"/>
    </location>
</feature>
<keyword evidence="5" id="KW-0833">Ubl conjugation pathway</keyword>
<dbReference type="InterPro" id="IPR013083">
    <property type="entry name" value="Znf_RING/FYVE/PHD"/>
</dbReference>
<dbReference type="InterPro" id="IPR003649">
    <property type="entry name" value="Bbox_C"/>
</dbReference>
<feature type="domain" description="RING-type" evidence="10">
    <location>
        <begin position="15"/>
        <end position="39"/>
    </location>
</feature>
<evidence type="ECO:0000313" key="16">
    <source>
        <dbReference type="RefSeq" id="XP_022241949.1"/>
    </source>
</evidence>
<dbReference type="InterPro" id="IPR001841">
    <property type="entry name" value="Znf_RING"/>
</dbReference>
<evidence type="ECO:0000259" key="10">
    <source>
        <dbReference type="PROSITE" id="PS50089"/>
    </source>
</evidence>
<dbReference type="PROSITE" id="PS50089">
    <property type="entry name" value="ZF_RING_2"/>
    <property type="match status" value="1"/>
</dbReference>
<keyword evidence="9" id="KW-0175">Coiled coil</keyword>
<comment type="similarity">
    <text evidence="1">Belongs to the TRIM/RBCC family.</text>
</comment>
<evidence type="ECO:0000313" key="13">
    <source>
        <dbReference type="RefSeq" id="XP_022241946.1"/>
    </source>
</evidence>
<evidence type="ECO:0000256" key="6">
    <source>
        <dbReference type="ARBA" id="ARBA00022833"/>
    </source>
</evidence>
<keyword evidence="6" id="KW-0862">Zinc</keyword>
<dbReference type="SMART" id="SM00502">
    <property type="entry name" value="BBC"/>
    <property type="match status" value="1"/>
</dbReference>
<dbReference type="InterPro" id="IPR017868">
    <property type="entry name" value="Filamin/ABP280_repeat-like"/>
</dbReference>
<dbReference type="InterPro" id="IPR014756">
    <property type="entry name" value="Ig_E-set"/>
</dbReference>
<dbReference type="Gene3D" id="3.30.160.60">
    <property type="entry name" value="Classic Zinc Finger"/>
    <property type="match status" value="1"/>
</dbReference>
<dbReference type="Pfam" id="PF00630">
    <property type="entry name" value="Filamin"/>
    <property type="match status" value="1"/>
</dbReference>
<dbReference type="SMART" id="SM00336">
    <property type="entry name" value="BBOX"/>
    <property type="match status" value="2"/>
</dbReference>
<dbReference type="PANTHER" id="PTHR25462">
    <property type="entry name" value="BONUS, ISOFORM C-RELATED"/>
    <property type="match status" value="1"/>
</dbReference>
<dbReference type="InterPro" id="IPR013783">
    <property type="entry name" value="Ig-like_fold"/>
</dbReference>
<dbReference type="GeneID" id="106459714"/>
<evidence type="ECO:0000256" key="5">
    <source>
        <dbReference type="ARBA" id="ARBA00022786"/>
    </source>
</evidence>
<keyword evidence="12" id="KW-1185">Reference proteome</keyword>
<evidence type="ECO:0000313" key="15">
    <source>
        <dbReference type="RefSeq" id="XP_022241948.1"/>
    </source>
</evidence>
<evidence type="ECO:0000313" key="12">
    <source>
        <dbReference type="Proteomes" id="UP000694941"/>
    </source>
</evidence>
<dbReference type="SMART" id="SM00184">
    <property type="entry name" value="RING"/>
    <property type="match status" value="1"/>
</dbReference>
<dbReference type="Proteomes" id="UP000694941">
    <property type="component" value="Unplaced"/>
</dbReference>
<gene>
    <name evidence="13 14 15 16" type="primary">LOC106459714</name>
</gene>
<keyword evidence="2" id="KW-0479">Metal-binding</keyword>
<reference evidence="13 14" key="1">
    <citation type="submission" date="2025-05" db="UniProtKB">
        <authorList>
            <consortium name="RefSeq"/>
        </authorList>
    </citation>
    <scope>IDENTIFICATION</scope>
    <source>
        <tissue evidence="13 14">Muscle</tissue>
    </source>
</reference>
<dbReference type="InterPro" id="IPR017907">
    <property type="entry name" value="Znf_RING_CS"/>
</dbReference>
<dbReference type="RefSeq" id="XP_022241949.1">
    <property type="nucleotide sequence ID" value="XM_022386241.1"/>
</dbReference>
<keyword evidence="3" id="KW-0677">Repeat</keyword>
<proteinExistence type="inferred from homology"/>
<dbReference type="InterPro" id="IPR001298">
    <property type="entry name" value="Filamin/ABP280_rpt"/>
</dbReference>
<dbReference type="InterPro" id="IPR027370">
    <property type="entry name" value="Znf-RING_euk"/>
</dbReference>
<evidence type="ECO:0000256" key="8">
    <source>
        <dbReference type="PROSITE-ProRule" id="PRU00087"/>
    </source>
</evidence>
<dbReference type="SUPFAM" id="SSF57845">
    <property type="entry name" value="B-box zinc-binding domain"/>
    <property type="match status" value="1"/>
</dbReference>
<evidence type="ECO:0000256" key="4">
    <source>
        <dbReference type="ARBA" id="ARBA00022771"/>
    </source>
</evidence>
<dbReference type="RefSeq" id="XP_022241948.1">
    <property type="nucleotide sequence ID" value="XM_022386240.1"/>
</dbReference>
<dbReference type="Gene3D" id="2.60.40.10">
    <property type="entry name" value="Immunoglobulins"/>
    <property type="match status" value="1"/>
</dbReference>
<evidence type="ECO:0000256" key="1">
    <source>
        <dbReference type="ARBA" id="ARBA00008518"/>
    </source>
</evidence>
<keyword evidence="4 7" id="KW-0863">Zinc-finger</keyword>
<dbReference type="SUPFAM" id="SSF57850">
    <property type="entry name" value="RING/U-box"/>
    <property type="match status" value="1"/>
</dbReference>
<dbReference type="InterPro" id="IPR047153">
    <property type="entry name" value="TRIM45/56/19-like"/>
</dbReference>
<protein>
    <submittedName>
        <fullName evidence="13 14">Tripartite motif-containing protein 45-like isoform X1</fullName>
    </submittedName>
</protein>
<dbReference type="SUPFAM" id="SSF81296">
    <property type="entry name" value="E set domains"/>
    <property type="match status" value="1"/>
</dbReference>
<dbReference type="InterPro" id="IPR000315">
    <property type="entry name" value="Znf_B-box"/>
</dbReference>
<organism evidence="12 13">
    <name type="scientific">Limulus polyphemus</name>
    <name type="common">Atlantic horseshoe crab</name>
    <dbReference type="NCBI Taxonomy" id="6850"/>
    <lineage>
        <taxon>Eukaryota</taxon>
        <taxon>Metazoa</taxon>
        <taxon>Ecdysozoa</taxon>
        <taxon>Arthropoda</taxon>
        <taxon>Chelicerata</taxon>
        <taxon>Merostomata</taxon>
        <taxon>Xiphosura</taxon>
        <taxon>Limulidae</taxon>
        <taxon>Limulus</taxon>
    </lineage>
</organism>
<dbReference type="Gene3D" id="4.10.830.40">
    <property type="match status" value="1"/>
</dbReference>
<evidence type="ECO:0000313" key="14">
    <source>
        <dbReference type="RefSeq" id="XP_022241947.1"/>
    </source>
</evidence>
<dbReference type="PROSITE" id="PS00518">
    <property type="entry name" value="ZF_RING_1"/>
    <property type="match status" value="1"/>
</dbReference>
<evidence type="ECO:0000259" key="11">
    <source>
        <dbReference type="PROSITE" id="PS50119"/>
    </source>
</evidence>
<dbReference type="PANTHER" id="PTHR25462:SF291">
    <property type="entry name" value="E3 UBIQUITIN-PROTEIN LIGASE TRIM45"/>
    <property type="match status" value="1"/>
</dbReference>
<dbReference type="PROSITE" id="PS50119">
    <property type="entry name" value="ZF_BBOX"/>
    <property type="match status" value="2"/>
</dbReference>
<name>A0ABM1SE91_LIMPO</name>
<accession>A0ABM1SE91</accession>
<feature type="coiled-coil region" evidence="9">
    <location>
        <begin position="256"/>
        <end position="294"/>
    </location>
</feature>
<dbReference type="Gene3D" id="3.30.40.10">
    <property type="entry name" value="Zinc/RING finger domain, C3HC4 (zinc finger)"/>
    <property type="match status" value="1"/>
</dbReference>
<feature type="repeat" description="Filamin" evidence="8">
    <location>
        <begin position="511"/>
        <end position="553"/>
    </location>
</feature>
<evidence type="ECO:0000256" key="9">
    <source>
        <dbReference type="SAM" id="Coils"/>
    </source>
</evidence>
<dbReference type="PROSITE" id="PS50194">
    <property type="entry name" value="FILAMIN_REPEAT"/>
    <property type="match status" value="1"/>
</dbReference>
<evidence type="ECO:0000256" key="7">
    <source>
        <dbReference type="PROSITE-ProRule" id="PRU00024"/>
    </source>
</evidence>